<keyword evidence="1" id="KW-0732">Signal</keyword>
<name>A0A4Q7EI14_9CYAN</name>
<dbReference type="InterPro" id="IPR011250">
    <property type="entry name" value="OMP/PagP_B-barrel"/>
</dbReference>
<organism evidence="2 3">
    <name type="scientific">Leptolyngbya iicbica LK</name>
    <dbReference type="NCBI Taxonomy" id="2294035"/>
    <lineage>
        <taxon>Bacteria</taxon>
        <taxon>Bacillati</taxon>
        <taxon>Cyanobacteriota</taxon>
        <taxon>Cyanophyceae</taxon>
        <taxon>Leptolyngbyales</taxon>
        <taxon>Leptolyngbyaceae</taxon>
        <taxon>Leptolyngbya group</taxon>
        <taxon>Leptolyngbya</taxon>
        <taxon>Leptolyngbya iicbica</taxon>
    </lineage>
</organism>
<sequence>MKQIKRRLMQAAIAATLGGAIAGGAALVDARPANAQAAYGSYVGIGAGFSLTEEAETGRGSGLDMVITGRYRFLRMPVSLRTTAFLFDNFTLVPTVSYDYPLSWNTDIYLGAGASFPIGDDDNPGPLGNRTAFVLQPGIDYVFPNSRWTAFGSAIIAFNAYRNGGNTAVALQTGLGYRF</sequence>
<dbReference type="AlphaFoldDB" id="A0A4Q7EI14"/>
<dbReference type="RefSeq" id="WP_052288289.1">
    <property type="nucleotide sequence ID" value="NZ_QVFV01000001.1"/>
</dbReference>
<reference evidence="2 3" key="1">
    <citation type="submission" date="2018-11" db="EMBL/GenBank/DDBJ databases">
        <title>Whole genome sequencing of an environmental sample.</title>
        <authorList>
            <person name="Sarangi A.N."/>
            <person name="Singh D."/>
            <person name="Tripathy S."/>
        </authorList>
    </citation>
    <scope>NUCLEOTIDE SEQUENCE [LARGE SCALE GENOMIC DNA]</scope>
    <source>
        <strain evidence="2 3">Lakshadweep</strain>
    </source>
</reference>
<evidence type="ECO:0008006" key="4">
    <source>
        <dbReference type="Google" id="ProtNLM"/>
    </source>
</evidence>
<evidence type="ECO:0000313" key="2">
    <source>
        <dbReference type="EMBL" id="RZM82767.1"/>
    </source>
</evidence>
<accession>A0A4Q7EI14</accession>
<proteinExistence type="predicted"/>
<feature type="chain" id="PRO_5020962365" description="Outer membrane protein beta-barrel domain-containing protein" evidence="1">
    <location>
        <begin position="23"/>
        <end position="179"/>
    </location>
</feature>
<comment type="caution">
    <text evidence="2">The sequence shown here is derived from an EMBL/GenBank/DDBJ whole genome shotgun (WGS) entry which is preliminary data.</text>
</comment>
<evidence type="ECO:0000256" key="1">
    <source>
        <dbReference type="SAM" id="SignalP"/>
    </source>
</evidence>
<dbReference type="SUPFAM" id="SSF56925">
    <property type="entry name" value="OMPA-like"/>
    <property type="match status" value="1"/>
</dbReference>
<gene>
    <name evidence="2" type="ORF">DYY88_05980</name>
</gene>
<keyword evidence="3" id="KW-1185">Reference proteome</keyword>
<protein>
    <recommendedName>
        <fullName evidence="4">Outer membrane protein beta-barrel domain-containing protein</fullName>
    </recommendedName>
</protein>
<dbReference type="InterPro" id="IPR006311">
    <property type="entry name" value="TAT_signal"/>
</dbReference>
<dbReference type="PROSITE" id="PS51318">
    <property type="entry name" value="TAT"/>
    <property type="match status" value="1"/>
</dbReference>
<feature type="signal peptide" evidence="1">
    <location>
        <begin position="1"/>
        <end position="22"/>
    </location>
</feature>
<dbReference type="Proteomes" id="UP000292459">
    <property type="component" value="Unassembled WGS sequence"/>
</dbReference>
<evidence type="ECO:0000313" key="3">
    <source>
        <dbReference type="Proteomes" id="UP000292459"/>
    </source>
</evidence>
<dbReference type="OrthoDB" id="530424at2"/>
<dbReference type="EMBL" id="QVFV01000001">
    <property type="protein sequence ID" value="RZM82767.1"/>
    <property type="molecule type" value="Genomic_DNA"/>
</dbReference>